<comment type="caution">
    <text evidence="1">The sequence shown here is derived from an EMBL/GenBank/DDBJ whole genome shotgun (WGS) entry which is preliminary data.</text>
</comment>
<dbReference type="AlphaFoldDB" id="A0A0W0TTK7"/>
<evidence type="ECO:0000313" key="2">
    <source>
        <dbReference type="Proteomes" id="UP000054785"/>
    </source>
</evidence>
<reference evidence="1 2" key="1">
    <citation type="submission" date="2015-11" db="EMBL/GenBank/DDBJ databases">
        <title>Genomic analysis of 38 Legionella species identifies large and diverse effector repertoires.</title>
        <authorList>
            <person name="Burstein D."/>
            <person name="Amaro F."/>
            <person name="Zusman T."/>
            <person name="Lifshitz Z."/>
            <person name="Cohen O."/>
            <person name="Gilbert J.A."/>
            <person name="Pupko T."/>
            <person name="Shuman H.A."/>
            <person name="Segal G."/>
        </authorList>
    </citation>
    <scope>NUCLEOTIDE SEQUENCE [LARGE SCALE GENOMIC DNA]</scope>
    <source>
        <strain evidence="1 2">ATCC 49504</strain>
    </source>
</reference>
<accession>A0A0W0TTK7</accession>
<protein>
    <submittedName>
        <fullName evidence="1">Uncharacterized protein</fullName>
    </submittedName>
</protein>
<evidence type="ECO:0000313" key="1">
    <source>
        <dbReference type="EMBL" id="KTC98814.1"/>
    </source>
</evidence>
<sequence length="208" mass="24480">MSTIHEYRQTIDRKLDYLEMEAQALEDDLHHTREQVFQKYEGLKTALRDALVNVKQKVKNYHELTDIKRRELIAKIDEIQVGLAQGRADSEQKIKEQTHHILSCLKSLEKDLDACLKHKSSEFTEHMLKASDKLEAEFAALEVYFSLQCHKAKENFQKNKEKLMEQLHKFNSKFAEIQHFNAEKSAKFEKEFSKGLKTIKNSFLHLMD</sequence>
<keyword evidence="2" id="KW-1185">Reference proteome</keyword>
<organism evidence="1 2">
    <name type="scientific">Legionella geestiana</name>
    <dbReference type="NCBI Taxonomy" id="45065"/>
    <lineage>
        <taxon>Bacteria</taxon>
        <taxon>Pseudomonadati</taxon>
        <taxon>Pseudomonadota</taxon>
        <taxon>Gammaproteobacteria</taxon>
        <taxon>Legionellales</taxon>
        <taxon>Legionellaceae</taxon>
        <taxon>Legionella</taxon>
    </lineage>
</organism>
<dbReference type="PATRIC" id="fig|45065.4.peg.1629"/>
<dbReference type="Proteomes" id="UP000054785">
    <property type="component" value="Unassembled WGS sequence"/>
</dbReference>
<dbReference type="EMBL" id="LNYC01000056">
    <property type="protein sequence ID" value="KTC98814.1"/>
    <property type="molecule type" value="Genomic_DNA"/>
</dbReference>
<dbReference type="RefSeq" id="WP_028386257.1">
    <property type="nucleotide sequence ID" value="NZ_CAAAHN010000013.1"/>
</dbReference>
<proteinExistence type="predicted"/>
<name>A0A0W0TTK7_9GAMM</name>
<gene>
    <name evidence="1" type="ORF">Lgee_1503</name>
</gene>
<dbReference type="OrthoDB" id="5653934at2"/>